<evidence type="ECO:0000313" key="1">
    <source>
        <dbReference type="EMBL" id="MFD1045958.1"/>
    </source>
</evidence>
<comment type="caution">
    <text evidence="1">The sequence shown here is derived from an EMBL/GenBank/DDBJ whole genome shotgun (WGS) entry which is preliminary data.</text>
</comment>
<sequence length="50" mass="5391">MHDGLLTVDAVSGIADHLLEGDYRLPFGKGGFKRWAQENGLVPVVEPAVD</sequence>
<gene>
    <name evidence="1" type="ORF">ACFQ1S_10465</name>
</gene>
<evidence type="ECO:0000313" key="2">
    <source>
        <dbReference type="Proteomes" id="UP001597045"/>
    </source>
</evidence>
<name>A0ABW3M7G5_9PSEU</name>
<organism evidence="1 2">
    <name type="scientific">Kibdelosporangium lantanae</name>
    <dbReference type="NCBI Taxonomy" id="1497396"/>
    <lineage>
        <taxon>Bacteria</taxon>
        <taxon>Bacillati</taxon>
        <taxon>Actinomycetota</taxon>
        <taxon>Actinomycetes</taxon>
        <taxon>Pseudonocardiales</taxon>
        <taxon>Pseudonocardiaceae</taxon>
        <taxon>Kibdelosporangium</taxon>
    </lineage>
</organism>
<keyword evidence="2" id="KW-1185">Reference proteome</keyword>
<reference evidence="2" key="1">
    <citation type="journal article" date="2019" name="Int. J. Syst. Evol. Microbiol.">
        <title>The Global Catalogue of Microorganisms (GCM) 10K type strain sequencing project: providing services to taxonomists for standard genome sequencing and annotation.</title>
        <authorList>
            <consortium name="The Broad Institute Genomics Platform"/>
            <consortium name="The Broad Institute Genome Sequencing Center for Infectious Disease"/>
            <person name="Wu L."/>
            <person name="Ma J."/>
        </authorList>
    </citation>
    <scope>NUCLEOTIDE SEQUENCE [LARGE SCALE GENOMIC DNA]</scope>
    <source>
        <strain evidence="2">JCM 31486</strain>
    </source>
</reference>
<dbReference type="Proteomes" id="UP001597045">
    <property type="component" value="Unassembled WGS sequence"/>
</dbReference>
<dbReference type="EMBL" id="JBHTIS010000468">
    <property type="protein sequence ID" value="MFD1045958.1"/>
    <property type="molecule type" value="Genomic_DNA"/>
</dbReference>
<proteinExistence type="predicted"/>
<accession>A0ABW3M7G5</accession>
<protein>
    <submittedName>
        <fullName evidence="1">Uncharacterized protein</fullName>
    </submittedName>
</protein>